<dbReference type="AlphaFoldDB" id="A0A0E9SX87"/>
<proteinExistence type="predicted"/>
<evidence type="ECO:0000313" key="1">
    <source>
        <dbReference type="EMBL" id="JAH45901.1"/>
    </source>
</evidence>
<accession>A0A0E9SX87</accession>
<name>A0A0E9SX87_ANGAN</name>
<reference evidence="1" key="1">
    <citation type="submission" date="2014-11" db="EMBL/GenBank/DDBJ databases">
        <authorList>
            <person name="Amaro Gonzalez C."/>
        </authorList>
    </citation>
    <scope>NUCLEOTIDE SEQUENCE</scope>
</reference>
<sequence>MRELEDSPSQLWKQTVEACQNPDDSQHTPETRGLIQLVECCDKFRKVPFYLTGSSP</sequence>
<protein>
    <submittedName>
        <fullName evidence="1">Uncharacterized protein</fullName>
    </submittedName>
</protein>
<reference evidence="1" key="2">
    <citation type="journal article" date="2015" name="Fish Shellfish Immunol.">
        <title>Early steps in the European eel (Anguilla anguilla)-Vibrio vulnificus interaction in the gills: Role of the RtxA13 toxin.</title>
        <authorList>
            <person name="Callol A."/>
            <person name="Pajuelo D."/>
            <person name="Ebbesson L."/>
            <person name="Teles M."/>
            <person name="MacKenzie S."/>
            <person name="Amaro C."/>
        </authorList>
    </citation>
    <scope>NUCLEOTIDE SEQUENCE</scope>
</reference>
<organism evidence="1">
    <name type="scientific">Anguilla anguilla</name>
    <name type="common">European freshwater eel</name>
    <name type="synonym">Muraena anguilla</name>
    <dbReference type="NCBI Taxonomy" id="7936"/>
    <lineage>
        <taxon>Eukaryota</taxon>
        <taxon>Metazoa</taxon>
        <taxon>Chordata</taxon>
        <taxon>Craniata</taxon>
        <taxon>Vertebrata</taxon>
        <taxon>Euteleostomi</taxon>
        <taxon>Actinopterygii</taxon>
        <taxon>Neopterygii</taxon>
        <taxon>Teleostei</taxon>
        <taxon>Anguilliformes</taxon>
        <taxon>Anguillidae</taxon>
        <taxon>Anguilla</taxon>
    </lineage>
</organism>
<dbReference type="EMBL" id="GBXM01062676">
    <property type="protein sequence ID" value="JAH45901.1"/>
    <property type="molecule type" value="Transcribed_RNA"/>
</dbReference>